<dbReference type="AlphaFoldDB" id="A0A3R9N8X7"/>
<dbReference type="Proteomes" id="UP000273500">
    <property type="component" value="Unassembled WGS sequence"/>
</dbReference>
<comment type="caution">
    <text evidence="1">The sequence shown here is derived from an EMBL/GenBank/DDBJ whole genome shotgun (WGS) entry which is preliminary data.</text>
</comment>
<protein>
    <submittedName>
        <fullName evidence="1">Uncharacterized protein</fullName>
    </submittedName>
</protein>
<proteinExistence type="predicted"/>
<reference evidence="1 2" key="1">
    <citation type="submission" date="2018-12" db="EMBL/GenBank/DDBJ databases">
        <authorList>
            <person name="Feng G."/>
            <person name="Zhu H."/>
        </authorList>
    </citation>
    <scope>NUCLEOTIDE SEQUENCE [LARGE SCALE GENOMIC DNA]</scope>
    <source>
        <strain evidence="1 2">KCTC 12533</strain>
    </source>
</reference>
<dbReference type="OrthoDB" id="884362at2"/>
<evidence type="ECO:0000313" key="1">
    <source>
        <dbReference type="EMBL" id="RSK51243.1"/>
    </source>
</evidence>
<evidence type="ECO:0000313" key="2">
    <source>
        <dbReference type="Proteomes" id="UP000273500"/>
    </source>
</evidence>
<gene>
    <name evidence="1" type="ORF">EI291_02730</name>
</gene>
<name>A0A3R9N8X7_9BACT</name>
<organism evidence="1 2">
    <name type="scientific">Hymenobacter rigui</name>
    <dbReference type="NCBI Taxonomy" id="334424"/>
    <lineage>
        <taxon>Bacteria</taxon>
        <taxon>Pseudomonadati</taxon>
        <taxon>Bacteroidota</taxon>
        <taxon>Cytophagia</taxon>
        <taxon>Cytophagales</taxon>
        <taxon>Hymenobacteraceae</taxon>
        <taxon>Hymenobacter</taxon>
    </lineage>
</organism>
<dbReference type="RefSeq" id="WP_125417707.1">
    <property type="nucleotide sequence ID" value="NZ_RWIT01000001.1"/>
</dbReference>
<accession>A0A3R9N8X7</accession>
<keyword evidence="2" id="KW-1185">Reference proteome</keyword>
<sequence>MSSALSITPRPDLHILVARWADDGLTVQLQQDYAHILALAQEHHLARWLLDVRRRDQLNPELGQWTTHVFYPQAATQLEPQHLRIAVLCSPGRLAVYEADPAQQQYLAYGLEPGRNYDLRLFIEEGVAMEWLLATV</sequence>
<dbReference type="EMBL" id="RWIT01000001">
    <property type="protein sequence ID" value="RSK51243.1"/>
    <property type="molecule type" value="Genomic_DNA"/>
</dbReference>